<feature type="transmembrane region" description="Helical" evidence="1">
    <location>
        <begin position="284"/>
        <end position="302"/>
    </location>
</feature>
<feature type="transmembrane region" description="Helical" evidence="1">
    <location>
        <begin position="314"/>
        <end position="335"/>
    </location>
</feature>
<feature type="transmembrane region" description="Helical" evidence="1">
    <location>
        <begin position="21"/>
        <end position="45"/>
    </location>
</feature>
<feature type="transmembrane region" description="Helical" evidence="1">
    <location>
        <begin position="253"/>
        <end position="272"/>
    </location>
</feature>
<sequence length="552" mass="62846">MSIKDMGQRLFRMVQDGYQRFRTAMIFDAVLFVCVGVLTYCQVYEIQDWYTEEIGCAAAAAAIGCIFAVALRVFWERRGQERHGFEALLTIVVFVFFFILVQGHDWTDPYILLKTVGPALVFASVGLYCLEPQKEGEEPALAVFFAISKAWLVGTLLIVSLSTCLTAFDSLLFSLESRLHTTLYFLIAEFSFLFIGIQVFLASLPERGKNMETPALFRALLMRVLWPVYLILLVILYLYVAKIIYVWAIPVGMMNWFASLALLAFSVFFFCFANDARYSLLQRFLRWGLLLFLPILAVQAVAVWQRVEPYGLTVLRYTSIHCTIFGIFLLVLAFLRRSPRPAFLVLALMIAAFTLTPLNIVDVPFRTQEARLWSVLEENDMLKGGEVVENSDLLPSERDKLLSAAEYLTDHKKTVFLETPGMSEVLAKQRGKQKGAKYTEWFEFKTKNSKHIPVAGWQNAYLIGKPNVENGMLVVDKGDGTQEKFELSSYLKELLEYARKEDVTGTGKFTRELRIDVDENTCLWLQKVDLSVRNHKGGEDITAHVTGVLLKR</sequence>
<keyword evidence="1" id="KW-0812">Transmembrane</keyword>
<feature type="transmembrane region" description="Helical" evidence="1">
    <location>
        <begin position="142"/>
        <end position="163"/>
    </location>
</feature>
<evidence type="ECO:0000313" key="2">
    <source>
        <dbReference type="EMBL" id="MEX5285749.1"/>
    </source>
</evidence>
<feature type="transmembrane region" description="Helical" evidence="1">
    <location>
        <begin position="224"/>
        <end position="247"/>
    </location>
</feature>
<dbReference type="Pfam" id="PF13687">
    <property type="entry name" value="DUF4153"/>
    <property type="match status" value="1"/>
</dbReference>
<organism evidence="2 3">
    <name type="scientific">Selenomonas sputigena</name>
    <dbReference type="NCBI Taxonomy" id="69823"/>
    <lineage>
        <taxon>Bacteria</taxon>
        <taxon>Bacillati</taxon>
        <taxon>Bacillota</taxon>
        <taxon>Negativicutes</taxon>
        <taxon>Selenomonadales</taxon>
        <taxon>Selenomonadaceae</taxon>
        <taxon>Selenomonas</taxon>
    </lineage>
</organism>
<keyword evidence="3" id="KW-1185">Reference proteome</keyword>
<dbReference type="InterPro" id="IPR025291">
    <property type="entry name" value="DUF4153"/>
</dbReference>
<keyword evidence="1" id="KW-0472">Membrane</keyword>
<dbReference type="EMBL" id="JARVLH010000005">
    <property type="protein sequence ID" value="MEX5285749.1"/>
    <property type="molecule type" value="Genomic_DNA"/>
</dbReference>
<dbReference type="RefSeq" id="WP_368847471.1">
    <property type="nucleotide sequence ID" value="NZ_CP194411.1"/>
</dbReference>
<keyword evidence="1" id="KW-1133">Transmembrane helix</keyword>
<evidence type="ECO:0000256" key="1">
    <source>
        <dbReference type="SAM" id="Phobius"/>
    </source>
</evidence>
<dbReference type="Proteomes" id="UP001559623">
    <property type="component" value="Unassembled WGS sequence"/>
</dbReference>
<comment type="caution">
    <text evidence="2">The sequence shown here is derived from an EMBL/GenBank/DDBJ whole genome shotgun (WGS) entry which is preliminary data.</text>
</comment>
<gene>
    <name evidence="2" type="ORF">QCO44_08905</name>
</gene>
<reference evidence="2 3" key="1">
    <citation type="submission" date="2023-04" db="EMBL/GenBank/DDBJ databases">
        <title>Genome Sequence of Selenomonas sputigena ATCC 33150.</title>
        <authorList>
            <person name="Miller D.P."/>
            <person name="Anvari S."/>
            <person name="Polson S.W."/>
            <person name="Macdonald M."/>
            <person name="Mcdowell J.V."/>
        </authorList>
    </citation>
    <scope>NUCLEOTIDE SEQUENCE [LARGE SCALE GENOMIC DNA]</scope>
    <source>
        <strain evidence="2 3">ATCC 33150</strain>
    </source>
</reference>
<name>A0ABV3X6D1_9FIRM</name>
<feature type="transmembrane region" description="Helical" evidence="1">
    <location>
        <begin position="87"/>
        <end position="104"/>
    </location>
</feature>
<proteinExistence type="predicted"/>
<evidence type="ECO:0000313" key="3">
    <source>
        <dbReference type="Proteomes" id="UP001559623"/>
    </source>
</evidence>
<feature type="transmembrane region" description="Helical" evidence="1">
    <location>
        <begin position="110"/>
        <end position="130"/>
    </location>
</feature>
<feature type="transmembrane region" description="Helical" evidence="1">
    <location>
        <begin position="183"/>
        <end position="204"/>
    </location>
</feature>
<accession>A0ABV3X6D1</accession>
<feature type="transmembrane region" description="Helical" evidence="1">
    <location>
        <begin position="57"/>
        <end position="75"/>
    </location>
</feature>
<protein>
    <submittedName>
        <fullName evidence="2">DUF4153 domain-containing protein</fullName>
    </submittedName>
</protein>
<feature type="transmembrane region" description="Helical" evidence="1">
    <location>
        <begin position="342"/>
        <end position="361"/>
    </location>
</feature>